<keyword evidence="2" id="KW-0472">Membrane</keyword>
<keyword evidence="4" id="KW-1185">Reference proteome</keyword>
<feature type="transmembrane region" description="Helical" evidence="2">
    <location>
        <begin position="93"/>
        <end position="118"/>
    </location>
</feature>
<dbReference type="OrthoDB" id="5239590at2759"/>
<dbReference type="STRING" id="1081102.A0A167M5S5"/>
<accession>A0A167M5S5</accession>
<evidence type="ECO:0000256" key="2">
    <source>
        <dbReference type="SAM" id="Phobius"/>
    </source>
</evidence>
<comment type="caution">
    <text evidence="3">The sequence shown here is derived from an EMBL/GenBank/DDBJ whole genome shotgun (WGS) entry which is preliminary data.</text>
</comment>
<evidence type="ECO:0000313" key="3">
    <source>
        <dbReference type="EMBL" id="OAA53962.1"/>
    </source>
</evidence>
<dbReference type="Proteomes" id="UP000076874">
    <property type="component" value="Unassembled WGS sequence"/>
</dbReference>
<keyword evidence="2" id="KW-1133">Transmembrane helix</keyword>
<dbReference type="AlphaFoldDB" id="A0A167M5S5"/>
<evidence type="ECO:0000313" key="4">
    <source>
        <dbReference type="Proteomes" id="UP000076874"/>
    </source>
</evidence>
<proteinExistence type="predicted"/>
<dbReference type="EMBL" id="AZHD01000026">
    <property type="protein sequence ID" value="OAA53962.1"/>
    <property type="molecule type" value="Genomic_DNA"/>
</dbReference>
<feature type="region of interest" description="Disordered" evidence="1">
    <location>
        <begin position="129"/>
        <end position="156"/>
    </location>
</feature>
<organism evidence="3 4">
    <name type="scientific">Niveomyces insectorum RCEF 264</name>
    <dbReference type="NCBI Taxonomy" id="1081102"/>
    <lineage>
        <taxon>Eukaryota</taxon>
        <taxon>Fungi</taxon>
        <taxon>Dikarya</taxon>
        <taxon>Ascomycota</taxon>
        <taxon>Pezizomycotina</taxon>
        <taxon>Sordariomycetes</taxon>
        <taxon>Hypocreomycetidae</taxon>
        <taxon>Hypocreales</taxon>
        <taxon>Cordycipitaceae</taxon>
        <taxon>Niveomyces</taxon>
    </lineage>
</organism>
<reference evidence="3 4" key="1">
    <citation type="journal article" date="2016" name="Genome Biol. Evol.">
        <title>Divergent and convergent evolution of fungal pathogenicity.</title>
        <authorList>
            <person name="Shang Y."/>
            <person name="Xiao G."/>
            <person name="Zheng P."/>
            <person name="Cen K."/>
            <person name="Zhan S."/>
            <person name="Wang C."/>
        </authorList>
    </citation>
    <scope>NUCLEOTIDE SEQUENCE [LARGE SCALE GENOMIC DNA]</scope>
    <source>
        <strain evidence="3 4">RCEF 264</strain>
    </source>
</reference>
<gene>
    <name evidence="3" type="ORF">SPI_09169</name>
</gene>
<name>A0A167M5S5_9HYPO</name>
<feature type="compositionally biased region" description="Low complexity" evidence="1">
    <location>
        <begin position="218"/>
        <end position="244"/>
    </location>
</feature>
<sequence>MGNKSEFDYCAVNNSAMTSSSYGSCLDCIDASGDTNIVANSLIALEAGCLQKPSPDEAVGLSGSLFSATTVHMVSPTAKTGAPASGGTRHVTLTAIVVIVVAVVLLFAAVAGFGFVCYRKHTMHRRQAAIDARSTGARRANDGNNGNGRGDSTGPTNWKCDYTSTGYITSPLSFQCRANRTSAASVEKVATATETEKTGAAAYDRRISSVLSRRNGDSTSTSTSTCNSLSLTDQPQQQQQQIYQGLARKSRKDQLPHNHSNANVQQMPAIVESPLPPSTSSVSLPASRFTSVQHANIGHGFAGTVSRSSHPRFVLSHLGT</sequence>
<evidence type="ECO:0000256" key="1">
    <source>
        <dbReference type="SAM" id="MobiDB-lite"/>
    </source>
</evidence>
<protein>
    <submittedName>
        <fullName evidence="3">Uncharacterized protein</fullName>
    </submittedName>
</protein>
<feature type="region of interest" description="Disordered" evidence="1">
    <location>
        <begin position="208"/>
        <end position="262"/>
    </location>
</feature>
<keyword evidence="2" id="KW-0812">Transmembrane</keyword>